<accession>A0A559KJX0</accession>
<dbReference type="GO" id="GO:1990904">
    <property type="term" value="C:ribonucleoprotein complex"/>
    <property type="evidence" value="ECO:0007669"/>
    <property type="project" value="UniProtKB-KW"/>
</dbReference>
<evidence type="ECO:0000256" key="3">
    <source>
        <dbReference type="ARBA" id="ARBA00023274"/>
    </source>
</evidence>
<evidence type="ECO:0000256" key="4">
    <source>
        <dbReference type="ARBA" id="ARBA00035174"/>
    </source>
</evidence>
<dbReference type="GO" id="GO:0005840">
    <property type="term" value="C:ribosome"/>
    <property type="evidence" value="ECO:0007669"/>
    <property type="project" value="UniProtKB-KW"/>
</dbReference>
<gene>
    <name evidence="5 6" type="primary">rpmB</name>
    <name evidence="6" type="ORF">MDPP_0042</name>
</gene>
<dbReference type="AlphaFoldDB" id="A0A559KJX0"/>
<dbReference type="InterPro" id="IPR034704">
    <property type="entry name" value="Ribosomal_bL28/bL31-like_sf"/>
</dbReference>
<evidence type="ECO:0000256" key="2">
    <source>
        <dbReference type="ARBA" id="ARBA00022980"/>
    </source>
</evidence>
<dbReference type="OrthoDB" id="9805609at2"/>
<dbReference type="NCBIfam" id="TIGR00009">
    <property type="entry name" value="L28"/>
    <property type="match status" value="1"/>
</dbReference>
<dbReference type="PANTHER" id="PTHR39080:SF1">
    <property type="entry name" value="LARGE RIBOSOMAL SUBUNIT PROTEIN BL28A"/>
    <property type="match status" value="1"/>
</dbReference>
<name>A0A559KJX0_9MOLU</name>
<comment type="caution">
    <text evidence="6">The sequence shown here is derived from an EMBL/GenBank/DDBJ whole genome shotgun (WGS) entry which is preliminary data.</text>
</comment>
<keyword evidence="3 5" id="KW-0687">Ribonucleoprotein</keyword>
<keyword evidence="7" id="KW-1185">Reference proteome</keyword>
<protein>
    <recommendedName>
        <fullName evidence="4 5">Large ribosomal subunit protein bL28</fullName>
    </recommendedName>
</protein>
<sequence length="62" mass="7327">MSKCYLSGKTTFFGNKRSHAMNANRRIWKSNLQKVRILDDKGKIKKVYISARLLKRTELKRV</sequence>
<dbReference type="GO" id="GO:0003735">
    <property type="term" value="F:structural constituent of ribosome"/>
    <property type="evidence" value="ECO:0007669"/>
    <property type="project" value="InterPro"/>
</dbReference>
<dbReference type="Gene3D" id="2.30.170.40">
    <property type="entry name" value="Ribosomal protein L28/L24"/>
    <property type="match status" value="1"/>
</dbReference>
<keyword evidence="2 5" id="KW-0689">Ribosomal protein</keyword>
<dbReference type="InterPro" id="IPR037147">
    <property type="entry name" value="Ribosomal_bL28_sf"/>
</dbReference>
<evidence type="ECO:0000256" key="1">
    <source>
        <dbReference type="ARBA" id="ARBA00008760"/>
    </source>
</evidence>
<evidence type="ECO:0000313" key="7">
    <source>
        <dbReference type="Proteomes" id="UP000320078"/>
    </source>
</evidence>
<proteinExistence type="inferred from homology"/>
<dbReference type="HAMAP" id="MF_00373">
    <property type="entry name" value="Ribosomal_bL28"/>
    <property type="match status" value="1"/>
</dbReference>
<evidence type="ECO:0000313" key="6">
    <source>
        <dbReference type="EMBL" id="TVY12426.1"/>
    </source>
</evidence>
<dbReference type="PANTHER" id="PTHR39080">
    <property type="entry name" value="50S RIBOSOMAL PROTEIN L28"/>
    <property type="match status" value="1"/>
</dbReference>
<dbReference type="GO" id="GO:0006412">
    <property type="term" value="P:translation"/>
    <property type="evidence" value="ECO:0007669"/>
    <property type="project" value="UniProtKB-UniRule"/>
</dbReference>
<dbReference type="SUPFAM" id="SSF143800">
    <property type="entry name" value="L28p-like"/>
    <property type="match status" value="1"/>
</dbReference>
<reference evidence="6 7" key="1">
    <citation type="submission" date="2019-06" db="EMBL/GenBank/DDBJ databases">
        <title>Draft Genome Sequence of Candidatus Phytoplasma pini-Related Strain MDPP: A Resource for Comparative Genomics of Gymnosperm-infecting Phytoplasmas.</title>
        <authorList>
            <person name="Cai W."/>
            <person name="Costanzo S."/>
            <person name="Shao J."/>
            <person name="Zhao Y."/>
            <person name="Davis R."/>
        </authorList>
    </citation>
    <scope>NUCLEOTIDE SEQUENCE [LARGE SCALE GENOMIC DNA]</scope>
    <source>
        <strain evidence="6 7">MDPP</strain>
    </source>
</reference>
<dbReference type="Pfam" id="PF00830">
    <property type="entry name" value="Ribosomal_L28"/>
    <property type="match status" value="1"/>
</dbReference>
<dbReference type="Proteomes" id="UP000320078">
    <property type="component" value="Unassembled WGS sequence"/>
</dbReference>
<comment type="similarity">
    <text evidence="1 5">Belongs to the bacterial ribosomal protein bL28 family.</text>
</comment>
<dbReference type="RefSeq" id="WP_144658196.1">
    <property type="nucleotide sequence ID" value="NZ_VIAE01000001.1"/>
</dbReference>
<organism evidence="6 7">
    <name type="scientific">Candidatus Phytoplasma pini</name>
    <dbReference type="NCBI Taxonomy" id="267362"/>
    <lineage>
        <taxon>Bacteria</taxon>
        <taxon>Bacillati</taxon>
        <taxon>Mycoplasmatota</taxon>
        <taxon>Mollicutes</taxon>
        <taxon>Acholeplasmatales</taxon>
        <taxon>Acholeplasmataceae</taxon>
        <taxon>Candidatus Phytoplasma</taxon>
    </lineage>
</organism>
<dbReference type="InterPro" id="IPR001383">
    <property type="entry name" value="Ribosomal_bL28_bact-type"/>
</dbReference>
<dbReference type="EMBL" id="VIAE01000001">
    <property type="protein sequence ID" value="TVY12426.1"/>
    <property type="molecule type" value="Genomic_DNA"/>
</dbReference>
<evidence type="ECO:0000256" key="5">
    <source>
        <dbReference type="HAMAP-Rule" id="MF_00373"/>
    </source>
</evidence>
<dbReference type="InterPro" id="IPR026569">
    <property type="entry name" value="Ribosomal_bL28"/>
</dbReference>
<dbReference type="InterPro" id="IPR050096">
    <property type="entry name" value="Bacterial_rp_bL28"/>
</dbReference>